<proteinExistence type="predicted"/>
<dbReference type="AlphaFoldDB" id="A0A4S1CCL9"/>
<reference evidence="1 2" key="1">
    <citation type="submission" date="2019-04" db="EMBL/GenBank/DDBJ databases">
        <title>Geobacter oryzae sp. nov., ferric-reducing bacteria isolated from paddy soil.</title>
        <authorList>
            <person name="Xu Z."/>
            <person name="Masuda Y."/>
            <person name="Itoh H."/>
            <person name="Senoo K."/>
        </authorList>
    </citation>
    <scope>NUCLEOTIDE SEQUENCE [LARGE SCALE GENOMIC DNA]</scope>
    <source>
        <strain evidence="1 2">Red111</strain>
    </source>
</reference>
<dbReference type="EMBL" id="SRSC01000004">
    <property type="protein sequence ID" value="TGU70716.1"/>
    <property type="molecule type" value="Genomic_DNA"/>
</dbReference>
<protein>
    <submittedName>
        <fullName evidence="1">Uncharacterized protein</fullName>
    </submittedName>
</protein>
<sequence length="169" mass="19227">MAEASGVKIGFECDGKDFHDESRDEWRDAMILGSKGVDAIYRMRGADLYYHINDILYFISKWDPELFSQRGLLNLEVLASDAVRTSSEEYTKCVAFIRYQDDDYQVPIDITVRKLFIDINGGRRFLETAYDFACSIGGGNLDYVIGKYQARNKDGKPDWDSGDSGKLCK</sequence>
<dbReference type="Proteomes" id="UP000306416">
    <property type="component" value="Unassembled WGS sequence"/>
</dbReference>
<comment type="caution">
    <text evidence="1">The sequence shown here is derived from an EMBL/GenBank/DDBJ whole genome shotgun (WGS) entry which is preliminary data.</text>
</comment>
<name>A0A4S1CCL9_9BACT</name>
<keyword evidence="2" id="KW-1185">Reference proteome</keyword>
<accession>A0A4S1CCL9</accession>
<organism evidence="1 2">
    <name type="scientific">Geomonas terrae</name>
    <dbReference type="NCBI Taxonomy" id="2562681"/>
    <lineage>
        <taxon>Bacteria</taxon>
        <taxon>Pseudomonadati</taxon>
        <taxon>Thermodesulfobacteriota</taxon>
        <taxon>Desulfuromonadia</taxon>
        <taxon>Geobacterales</taxon>
        <taxon>Geobacteraceae</taxon>
        <taxon>Geomonas</taxon>
    </lineage>
</organism>
<gene>
    <name evidence="1" type="ORF">E4633_17105</name>
</gene>
<evidence type="ECO:0000313" key="2">
    <source>
        <dbReference type="Proteomes" id="UP000306416"/>
    </source>
</evidence>
<evidence type="ECO:0000313" key="1">
    <source>
        <dbReference type="EMBL" id="TGU70716.1"/>
    </source>
</evidence>